<dbReference type="OrthoDB" id="1649543at2"/>
<dbReference type="Proteomes" id="UP000322524">
    <property type="component" value="Unassembled WGS sequence"/>
</dbReference>
<evidence type="ECO:0000313" key="2">
    <source>
        <dbReference type="EMBL" id="TYS69704.1"/>
    </source>
</evidence>
<feature type="transmembrane region" description="Helical" evidence="1">
    <location>
        <begin position="133"/>
        <end position="166"/>
    </location>
</feature>
<feature type="transmembrane region" description="Helical" evidence="1">
    <location>
        <begin position="310"/>
        <end position="326"/>
    </location>
</feature>
<feature type="transmembrane region" description="Helical" evidence="1">
    <location>
        <begin position="212"/>
        <end position="232"/>
    </location>
</feature>
<comment type="caution">
    <text evidence="2">The sequence shown here is derived from an EMBL/GenBank/DDBJ whole genome shotgun (WGS) entry which is preliminary data.</text>
</comment>
<organism evidence="2 3">
    <name type="scientific">Sutcliffiella horikoshii</name>
    <dbReference type="NCBI Taxonomy" id="79883"/>
    <lineage>
        <taxon>Bacteria</taxon>
        <taxon>Bacillati</taxon>
        <taxon>Bacillota</taxon>
        <taxon>Bacilli</taxon>
        <taxon>Bacillales</taxon>
        <taxon>Bacillaceae</taxon>
        <taxon>Sutcliffiella</taxon>
    </lineage>
</organism>
<evidence type="ECO:0000313" key="3">
    <source>
        <dbReference type="Proteomes" id="UP000322524"/>
    </source>
</evidence>
<dbReference type="EMBL" id="VTEV01000002">
    <property type="protein sequence ID" value="TYS69704.1"/>
    <property type="molecule type" value="Genomic_DNA"/>
</dbReference>
<reference evidence="2 3" key="1">
    <citation type="submission" date="2019-08" db="EMBL/GenBank/DDBJ databases">
        <title>Bacillus genomes from the desert of Cuatro Cienegas, Coahuila.</title>
        <authorList>
            <person name="Olmedo-Alvarez G."/>
        </authorList>
    </citation>
    <scope>NUCLEOTIDE SEQUENCE [LARGE SCALE GENOMIC DNA]</scope>
    <source>
        <strain evidence="2 3">CH28_1T</strain>
    </source>
</reference>
<keyword evidence="1" id="KW-0812">Transmembrane</keyword>
<protein>
    <submittedName>
        <fullName evidence="2">EpsG family protein</fullName>
    </submittedName>
</protein>
<sequence>MITAYFLALLLVVPILVLRELFSKDSKGRNEKYTIVMWYVVFIFVIITGLRDTATISVDLLRQSDEYNYRQAFYQLINTPFSLSNVNSFEWGRYLFDWTLANFFKDSQVWVFSYALLTNILFVKTIRKYVKPLWFGVFLYITVGVFTFQMNGTTSVLAGAILFSGIKFAANRNFFKYFLVIFVAAGIHFSAWVMLPLYFILTKKSFSKATPVWFIISVLFMIFFESIANFILPKTPYGHYLSHINSDEVYGVSILRTLIFSSIYIFILTFKSKIKNYNLVDRYCTNIIVLLLFINISSLAYVYIYRFNELFIFALIYMLPRVLYSFQKNIRYPLLLLIIIAFFIFGLQQNWNNLYENILFK</sequence>
<feature type="transmembrane region" description="Helical" evidence="1">
    <location>
        <begin position="283"/>
        <end position="304"/>
    </location>
</feature>
<gene>
    <name evidence="2" type="ORF">FZC76_05560</name>
</gene>
<keyword evidence="1" id="KW-0472">Membrane</keyword>
<dbReference type="InterPro" id="IPR049458">
    <property type="entry name" value="EpsG-like"/>
</dbReference>
<accession>A0A5D4T6L8</accession>
<feature type="transmembrane region" description="Helical" evidence="1">
    <location>
        <begin position="252"/>
        <end position="271"/>
    </location>
</feature>
<feature type="transmembrane region" description="Helical" evidence="1">
    <location>
        <begin position="33"/>
        <end position="51"/>
    </location>
</feature>
<evidence type="ECO:0000256" key="1">
    <source>
        <dbReference type="SAM" id="Phobius"/>
    </source>
</evidence>
<feature type="transmembrane region" description="Helical" evidence="1">
    <location>
        <begin position="333"/>
        <end position="351"/>
    </location>
</feature>
<feature type="transmembrane region" description="Helical" evidence="1">
    <location>
        <begin position="178"/>
        <end position="200"/>
    </location>
</feature>
<keyword evidence="1" id="KW-1133">Transmembrane helix</keyword>
<dbReference type="AlphaFoldDB" id="A0A5D4T6L8"/>
<name>A0A5D4T6L8_9BACI</name>
<proteinExistence type="predicted"/>
<dbReference type="Pfam" id="PF14897">
    <property type="entry name" value="EpsG"/>
    <property type="match status" value="1"/>
</dbReference>
<feature type="transmembrane region" description="Helical" evidence="1">
    <location>
        <begin position="109"/>
        <end position="126"/>
    </location>
</feature>
<dbReference type="RefSeq" id="WP_148987265.1">
    <property type="nucleotide sequence ID" value="NZ_VTEV01000002.1"/>
</dbReference>